<sequence length="400" mass="46208">MLLKETLRKVAEIQLNEVNTLDQGAKRDILDSIDMKSPMAVIISGVRRCGKSTLLKQIMKKSKSFNYFNFEDERALSFDVSDFERLDEVFSELNPDASCYFFDEIQNVPEWERFVRRKLDEGKKFFITGSNSSLLSKELGTKLTGRHLTYELFPMSYGETLRLTGEQASLSSFSKYFYKGGFPGYIKYDNDMMLQQIFNDIVIKDVVVRYSLKDPVLVKNLAKYLMTNAGNEFSYNGLKKSFDVGTASTISNFVSYFEDSYLLFTIPKFSYSYKKQLMNPKKAYAIDHGLARANSVSFSADKGRILENIVFLQLRRLYPSIFYFREKNECDFIVQDKAGKMQAIQVCYRLDEDSLRREMKGLKEAMEATGIKKGTIVTFDQEDKFGDIEVMPAWKWLLNA</sequence>
<accession>H8I5U7</accession>
<dbReference type="EMBL" id="CP003243">
    <property type="protein sequence ID" value="AFC99764.1"/>
    <property type="molecule type" value="Genomic_DNA"/>
</dbReference>
<dbReference type="RefSeq" id="WP_014405602.1">
    <property type="nucleotide sequence ID" value="NC_017034.1"/>
</dbReference>
<name>H8I5U7_METCZ</name>
<dbReference type="InterPro" id="IPR027417">
    <property type="entry name" value="P-loop_NTPase"/>
</dbReference>
<dbReference type="KEGG" id="mez:Mtc_1009"/>
<evidence type="ECO:0000313" key="4">
    <source>
        <dbReference type="Proteomes" id="UP000005233"/>
    </source>
</evidence>
<dbReference type="OrthoDB" id="371918at2157"/>
<dbReference type="Pfam" id="PF13173">
    <property type="entry name" value="AAA_14"/>
    <property type="match status" value="1"/>
</dbReference>
<keyword evidence="4" id="KW-1185">Reference proteome</keyword>
<evidence type="ECO:0000259" key="2">
    <source>
        <dbReference type="Pfam" id="PF13635"/>
    </source>
</evidence>
<protein>
    <submittedName>
        <fullName evidence="3">ATPase (AAA+ superfamily)</fullName>
    </submittedName>
</protein>
<dbReference type="PANTHER" id="PTHR33295">
    <property type="entry name" value="ATPASE"/>
    <property type="match status" value="1"/>
</dbReference>
<dbReference type="GeneID" id="11971133"/>
<organism evidence="3 4">
    <name type="scientific">Methanocella conradii (strain DSM 24694 / JCM 17849 / CGMCC 1.5162 / HZ254)</name>
    <dbReference type="NCBI Taxonomy" id="1041930"/>
    <lineage>
        <taxon>Archaea</taxon>
        <taxon>Methanobacteriati</taxon>
        <taxon>Methanobacteriota</taxon>
        <taxon>Stenosarchaea group</taxon>
        <taxon>Methanomicrobia</taxon>
        <taxon>Methanocellales</taxon>
        <taxon>Methanocellaceae</taxon>
        <taxon>Methanocella</taxon>
    </lineage>
</organism>
<gene>
    <name evidence="3" type="ordered locus">Mtc_1009</name>
</gene>
<dbReference type="SUPFAM" id="SSF52540">
    <property type="entry name" value="P-loop containing nucleoside triphosphate hydrolases"/>
    <property type="match status" value="1"/>
</dbReference>
<dbReference type="AlphaFoldDB" id="H8I5U7"/>
<dbReference type="InterPro" id="IPR041682">
    <property type="entry name" value="AAA_14"/>
</dbReference>
<dbReference type="eggNOG" id="arCOG03168">
    <property type="taxonomic scope" value="Archaea"/>
</dbReference>
<dbReference type="PANTHER" id="PTHR33295:SF8">
    <property type="entry name" value="AAA+ ATPASE DOMAIN-CONTAINING PROTEIN"/>
    <property type="match status" value="1"/>
</dbReference>
<feature type="domain" description="DUF4143" evidence="2">
    <location>
        <begin position="205"/>
        <end position="348"/>
    </location>
</feature>
<feature type="domain" description="AAA" evidence="1">
    <location>
        <begin position="39"/>
        <end position="161"/>
    </location>
</feature>
<reference evidence="3 4" key="1">
    <citation type="journal article" date="2012" name="J. Bacteriol.">
        <title>Complete genome sequence of a thermophilic methanogen, Methanocella conradii HZ254, isolated from Chinese rice field soil.</title>
        <authorList>
            <person name="Lu Z."/>
            <person name="Lu Y."/>
        </authorList>
    </citation>
    <scope>NUCLEOTIDE SEQUENCE [LARGE SCALE GENOMIC DNA]</scope>
    <source>
        <strain evidence="4">DSM 24694 / JCM 17849 / CGMCC 1.5162 / HZ254</strain>
    </source>
</reference>
<evidence type="ECO:0000259" key="1">
    <source>
        <dbReference type="Pfam" id="PF13173"/>
    </source>
</evidence>
<dbReference type="Pfam" id="PF13635">
    <property type="entry name" value="DUF4143"/>
    <property type="match status" value="1"/>
</dbReference>
<dbReference type="Gene3D" id="3.40.50.300">
    <property type="entry name" value="P-loop containing nucleotide triphosphate hydrolases"/>
    <property type="match status" value="1"/>
</dbReference>
<dbReference type="Proteomes" id="UP000005233">
    <property type="component" value="Chromosome"/>
</dbReference>
<evidence type="ECO:0000313" key="3">
    <source>
        <dbReference type="EMBL" id="AFC99764.1"/>
    </source>
</evidence>
<dbReference type="InterPro" id="IPR025420">
    <property type="entry name" value="DUF4143"/>
</dbReference>
<dbReference type="STRING" id="1041930.Mtc_1009"/>
<dbReference type="HOGENOM" id="CLU_041527_0_0_2"/>
<proteinExistence type="predicted"/>